<keyword evidence="4" id="KW-1003">Cell membrane</keyword>
<dbReference type="GO" id="GO:0055085">
    <property type="term" value="P:transmembrane transport"/>
    <property type="evidence" value="ECO:0007669"/>
    <property type="project" value="InterPro"/>
</dbReference>
<dbReference type="PROSITE" id="PS50928">
    <property type="entry name" value="ABC_TM1"/>
    <property type="match status" value="1"/>
</dbReference>
<dbReference type="AlphaFoldDB" id="A0A3A6PPT2"/>
<dbReference type="InterPro" id="IPR000515">
    <property type="entry name" value="MetI-like"/>
</dbReference>
<feature type="transmembrane region" description="Helical" evidence="8">
    <location>
        <begin position="42"/>
        <end position="64"/>
    </location>
</feature>
<dbReference type="Gene3D" id="1.10.3720.10">
    <property type="entry name" value="MetI-like"/>
    <property type="match status" value="1"/>
</dbReference>
<feature type="transmembrane region" description="Helical" evidence="8">
    <location>
        <begin position="135"/>
        <end position="160"/>
    </location>
</feature>
<accession>A0A3A6PPT2</accession>
<keyword evidence="3 8" id="KW-0813">Transport</keyword>
<sequence length="323" mass="34201">MATGCPPLLRQQWRSHRIMAQARTRLAAALSMARDRVGTRTGLLVLPVVGFELVVFAGALGYLLRMSFYASTPDGLYQPGTWTVTNYTQLLTDSYLQGRLLFSLQLGAVVTAITLVVGFIYAYAAWRASGRFRAVLLGAVLVELLISIVIKVYAWVPLLAPNGTFNSLLVGSGLAESPVALLGNGVGVVIGLVYSMLPYVVLAVYAVLTSLDWSHVEAARDLGASRPRSVLEVVVPQAVPGLLAGGITAFSWSTVAFAAPSILGSPSERTVASEAGRFVNTTFDWPRAAALGIEAVVVVVLVIGLAVALVRRFGPADTTEGVL</sequence>
<feature type="domain" description="ABC transmembrane type-1" evidence="9">
    <location>
        <begin position="100"/>
        <end position="306"/>
    </location>
</feature>
<comment type="similarity">
    <text evidence="2">Belongs to the binding-protein-dependent transport system permease family. CysTW subfamily.</text>
</comment>
<dbReference type="SUPFAM" id="SSF161098">
    <property type="entry name" value="MetI-like"/>
    <property type="match status" value="1"/>
</dbReference>
<evidence type="ECO:0000256" key="8">
    <source>
        <dbReference type="RuleBase" id="RU363032"/>
    </source>
</evidence>
<keyword evidence="5 8" id="KW-0812">Transmembrane</keyword>
<evidence type="ECO:0000256" key="1">
    <source>
        <dbReference type="ARBA" id="ARBA00004651"/>
    </source>
</evidence>
<evidence type="ECO:0000259" key="9">
    <source>
        <dbReference type="PROSITE" id="PS50928"/>
    </source>
</evidence>
<evidence type="ECO:0000256" key="5">
    <source>
        <dbReference type="ARBA" id="ARBA00022692"/>
    </source>
</evidence>
<evidence type="ECO:0000256" key="6">
    <source>
        <dbReference type="ARBA" id="ARBA00022989"/>
    </source>
</evidence>
<reference evidence="10 11" key="1">
    <citation type="submission" date="2018-06" db="EMBL/GenBank/DDBJ databases">
        <title>Halonotius sp. F13-13 a new haloarchaeeon isolated from a solar saltern from Isla Cristina, Huelva, Spain.</title>
        <authorList>
            <person name="Duran-Viseras A."/>
            <person name="Sanchez-Porro C."/>
            <person name="Ventosa A."/>
        </authorList>
    </citation>
    <scope>NUCLEOTIDE SEQUENCE [LARGE SCALE GENOMIC DNA]</scope>
    <source>
        <strain evidence="10 11">F13-13</strain>
    </source>
</reference>
<gene>
    <name evidence="10" type="ORF">DM826_05090</name>
</gene>
<comment type="caution">
    <text evidence="10">The sequence shown here is derived from an EMBL/GenBank/DDBJ whole genome shotgun (WGS) entry which is preliminary data.</text>
</comment>
<dbReference type="Pfam" id="PF00528">
    <property type="entry name" value="BPD_transp_1"/>
    <property type="match status" value="1"/>
</dbReference>
<evidence type="ECO:0000256" key="2">
    <source>
        <dbReference type="ARBA" id="ARBA00007069"/>
    </source>
</evidence>
<evidence type="ECO:0000256" key="7">
    <source>
        <dbReference type="ARBA" id="ARBA00023136"/>
    </source>
</evidence>
<dbReference type="PANTHER" id="PTHR42929">
    <property type="entry name" value="INNER MEMBRANE ABC TRANSPORTER PERMEASE PROTEIN YDCU-RELATED-RELATED"/>
    <property type="match status" value="1"/>
</dbReference>
<dbReference type="PANTHER" id="PTHR42929:SF5">
    <property type="entry name" value="ABC TRANSPORTER PERMEASE PROTEIN"/>
    <property type="match status" value="1"/>
</dbReference>
<name>A0A3A6PPT2_9EURY</name>
<evidence type="ECO:0000256" key="3">
    <source>
        <dbReference type="ARBA" id="ARBA00022448"/>
    </source>
</evidence>
<feature type="transmembrane region" description="Helical" evidence="8">
    <location>
        <begin position="288"/>
        <end position="310"/>
    </location>
</feature>
<dbReference type="CDD" id="cd06261">
    <property type="entry name" value="TM_PBP2"/>
    <property type="match status" value="1"/>
</dbReference>
<dbReference type="EMBL" id="QKNY01000007">
    <property type="protein sequence ID" value="RJX43628.1"/>
    <property type="molecule type" value="Genomic_DNA"/>
</dbReference>
<feature type="transmembrane region" description="Helical" evidence="8">
    <location>
        <begin position="100"/>
        <end position="123"/>
    </location>
</feature>
<keyword evidence="7 8" id="KW-0472">Membrane</keyword>
<proteinExistence type="inferred from homology"/>
<keyword evidence="11" id="KW-1185">Reference proteome</keyword>
<dbReference type="InterPro" id="IPR035906">
    <property type="entry name" value="MetI-like_sf"/>
</dbReference>
<feature type="transmembrane region" description="Helical" evidence="8">
    <location>
        <begin position="180"/>
        <end position="208"/>
    </location>
</feature>
<protein>
    <submittedName>
        <fullName evidence="10">ABC transporter permease</fullName>
    </submittedName>
</protein>
<dbReference type="Proteomes" id="UP000276588">
    <property type="component" value="Unassembled WGS sequence"/>
</dbReference>
<evidence type="ECO:0000313" key="10">
    <source>
        <dbReference type="EMBL" id="RJX43628.1"/>
    </source>
</evidence>
<evidence type="ECO:0000313" key="11">
    <source>
        <dbReference type="Proteomes" id="UP000276588"/>
    </source>
</evidence>
<comment type="subcellular location">
    <subcellularLocation>
        <location evidence="1 8">Cell membrane</location>
        <topology evidence="1 8">Multi-pass membrane protein</topology>
    </subcellularLocation>
</comment>
<keyword evidence="6 8" id="KW-1133">Transmembrane helix</keyword>
<organism evidence="10 11">
    <name type="scientific">Halonotius aquaticus</name>
    <dbReference type="NCBI Taxonomy" id="2216978"/>
    <lineage>
        <taxon>Archaea</taxon>
        <taxon>Methanobacteriati</taxon>
        <taxon>Methanobacteriota</taxon>
        <taxon>Stenosarchaea group</taxon>
        <taxon>Halobacteria</taxon>
        <taxon>Halobacteriales</taxon>
        <taxon>Haloferacaceae</taxon>
        <taxon>Halonotius</taxon>
    </lineage>
</organism>
<feature type="transmembrane region" description="Helical" evidence="8">
    <location>
        <begin position="229"/>
        <end position="252"/>
    </location>
</feature>
<evidence type="ECO:0000256" key="4">
    <source>
        <dbReference type="ARBA" id="ARBA00022475"/>
    </source>
</evidence>
<dbReference type="GO" id="GO:0005886">
    <property type="term" value="C:plasma membrane"/>
    <property type="evidence" value="ECO:0007669"/>
    <property type="project" value="UniProtKB-SubCell"/>
</dbReference>